<evidence type="ECO:0000259" key="4">
    <source>
        <dbReference type="PROSITE" id="PS50994"/>
    </source>
</evidence>
<dbReference type="Proteomes" id="UP000254000">
    <property type="component" value="Unassembled WGS sequence"/>
</dbReference>
<reference evidence="5 6" key="1">
    <citation type="journal article" date="2018" name="Elife">
        <title>Discovery and characterization of a prevalent human gut bacterial enzyme sufficient for the inactivation of a family of plant toxins.</title>
        <authorList>
            <person name="Koppel N."/>
            <person name="Bisanz J.E."/>
            <person name="Pandelia M.E."/>
            <person name="Turnbaugh P.J."/>
            <person name="Balskus E.P."/>
        </authorList>
    </citation>
    <scope>NUCLEOTIDE SEQUENCE [LARGE SCALE GENOMIC DNA]</scope>
    <source>
        <strain evidence="5 6">3C</strain>
    </source>
</reference>
<dbReference type="InterPro" id="IPR050900">
    <property type="entry name" value="Transposase_IS3/IS150/IS904"/>
</dbReference>
<dbReference type="GeneID" id="78360998"/>
<dbReference type="NCBIfam" id="NF033516">
    <property type="entry name" value="transpos_IS3"/>
    <property type="match status" value="1"/>
</dbReference>
<keyword evidence="6" id="KW-1185">Reference proteome</keyword>
<dbReference type="InterPro" id="IPR025948">
    <property type="entry name" value="HTH-like_dom"/>
</dbReference>
<dbReference type="OrthoDB" id="3173629at2"/>
<dbReference type="EMBL" id="PPTS01000023">
    <property type="protein sequence ID" value="RDB61308.1"/>
    <property type="molecule type" value="Genomic_DNA"/>
</dbReference>
<dbReference type="InterPro" id="IPR012337">
    <property type="entry name" value="RNaseH-like_sf"/>
</dbReference>
<dbReference type="InterPro" id="IPR001584">
    <property type="entry name" value="Integrase_cat-core"/>
</dbReference>
<dbReference type="SUPFAM" id="SSF46689">
    <property type="entry name" value="Homeodomain-like"/>
    <property type="match status" value="1"/>
</dbReference>
<comment type="caution">
    <text evidence="5">The sequence shown here is derived from an EMBL/GenBank/DDBJ whole genome shotgun (WGS) entry which is preliminary data.</text>
</comment>
<dbReference type="PANTHER" id="PTHR46889:SF4">
    <property type="entry name" value="TRANSPOSASE INSO FOR INSERTION SEQUENCE ELEMENT IS911B-RELATED"/>
    <property type="match status" value="1"/>
</dbReference>
<dbReference type="GO" id="GO:0015074">
    <property type="term" value="P:DNA integration"/>
    <property type="evidence" value="ECO:0007669"/>
    <property type="project" value="InterPro"/>
</dbReference>
<dbReference type="InterPro" id="IPR048020">
    <property type="entry name" value="Transpos_IS3"/>
</dbReference>
<evidence type="ECO:0000256" key="1">
    <source>
        <dbReference type="ARBA" id="ARBA00002286"/>
    </source>
</evidence>
<feature type="compositionally biased region" description="Basic and acidic residues" evidence="3">
    <location>
        <begin position="166"/>
        <end position="175"/>
    </location>
</feature>
<dbReference type="Pfam" id="PF13276">
    <property type="entry name" value="HTH_21"/>
    <property type="match status" value="1"/>
</dbReference>
<dbReference type="AlphaFoldDB" id="A0A369LT51"/>
<proteinExistence type="predicted"/>
<feature type="domain" description="Integrase catalytic" evidence="4">
    <location>
        <begin position="299"/>
        <end position="465"/>
    </location>
</feature>
<name>A0A369LT51_9ACTN</name>
<evidence type="ECO:0000313" key="5">
    <source>
        <dbReference type="EMBL" id="RDB61308.1"/>
    </source>
</evidence>
<protein>
    <recommendedName>
        <fullName evidence="4">Integrase catalytic domain-containing protein</fullName>
    </recommendedName>
</protein>
<dbReference type="Gene3D" id="3.30.420.10">
    <property type="entry name" value="Ribonuclease H-like superfamily/Ribonuclease H"/>
    <property type="match status" value="1"/>
</dbReference>
<accession>A0A369LT51</accession>
<evidence type="ECO:0000313" key="6">
    <source>
        <dbReference type="Proteomes" id="UP000254000"/>
    </source>
</evidence>
<dbReference type="PROSITE" id="PS50994">
    <property type="entry name" value="INTEGRASE"/>
    <property type="match status" value="1"/>
</dbReference>
<gene>
    <name evidence="5" type="ORF">C1877_15020</name>
</gene>
<dbReference type="InterPro" id="IPR009057">
    <property type="entry name" value="Homeodomain-like_sf"/>
</dbReference>
<dbReference type="PANTHER" id="PTHR46889">
    <property type="entry name" value="TRANSPOSASE INSF FOR INSERTION SEQUENCE IS3B-RELATED"/>
    <property type="match status" value="1"/>
</dbReference>
<evidence type="ECO:0000256" key="2">
    <source>
        <dbReference type="SAM" id="Coils"/>
    </source>
</evidence>
<keyword evidence="2" id="KW-0175">Coiled coil</keyword>
<organism evidence="5 6">
    <name type="scientific">Gordonibacter pamelaeae</name>
    <dbReference type="NCBI Taxonomy" id="471189"/>
    <lineage>
        <taxon>Bacteria</taxon>
        <taxon>Bacillati</taxon>
        <taxon>Actinomycetota</taxon>
        <taxon>Coriobacteriia</taxon>
        <taxon>Eggerthellales</taxon>
        <taxon>Eggerthellaceae</taxon>
        <taxon>Gordonibacter</taxon>
    </lineage>
</organism>
<sequence length="472" mass="52939">MYSKEDRERILADLGASGLTDAAFSRMPGNPSRQCLREWRRQAEAGELDVPERRVPGRCEHGRHARYPEATRREALRLRAKGMGWAGIARRLGIASGDIVASWARAAERAKMGTEEAGPMEKKDVKSLAREELEARVAEAELENAVLRELMRDPKAGDPESLSNRRKAELGEKLRRGSGRSLAEITAFLKMPKSTYEYNRRRNAERAERDEEVARRARKAFEGSGRTYGYRRVRAALLVGADGGEAMAVSELEVRRAMREGNMAARRTRKRLEYSSYAGEPDERPANAPLQKDGAHGFHAARPDELVVTDVAEFKAGGAKVYLSPVVDCFDGMPAAWSISLRPDSELCDSSLLAYLGTLPEGHPPVVGHSDGGCQYRARSWKRICEEGGIVRSMSRKGCCPDNARAEGFFGSLKEEFYHGRDWSATPPARFMEELDGFMRWYRDGRLKGFREEGRMVYDTITGRRRRLGYAV</sequence>
<dbReference type="InterPro" id="IPR036397">
    <property type="entry name" value="RNaseH_sf"/>
</dbReference>
<comment type="function">
    <text evidence="1">Involved in the transposition of the insertion sequence.</text>
</comment>
<evidence type="ECO:0000256" key="3">
    <source>
        <dbReference type="SAM" id="MobiDB-lite"/>
    </source>
</evidence>
<dbReference type="Pfam" id="PF00665">
    <property type="entry name" value="rve"/>
    <property type="match status" value="1"/>
</dbReference>
<feature type="coiled-coil region" evidence="2">
    <location>
        <begin position="123"/>
        <end position="150"/>
    </location>
</feature>
<dbReference type="SUPFAM" id="SSF53098">
    <property type="entry name" value="Ribonuclease H-like"/>
    <property type="match status" value="1"/>
</dbReference>
<feature type="region of interest" description="Disordered" evidence="3">
    <location>
        <begin position="151"/>
        <end position="175"/>
    </location>
</feature>
<dbReference type="RefSeq" id="WP_114569522.1">
    <property type="nucleotide sequence ID" value="NZ_CABMMS010000023.1"/>
</dbReference>
<dbReference type="GO" id="GO:0003676">
    <property type="term" value="F:nucleic acid binding"/>
    <property type="evidence" value="ECO:0007669"/>
    <property type="project" value="InterPro"/>
</dbReference>